<feature type="binding site" evidence="8 10">
    <location>
        <begin position="118"/>
        <end position="120"/>
    </location>
    <ligand>
        <name>substrate</name>
    </ligand>
</feature>
<dbReference type="AlphaFoldDB" id="A0A0Q0ULN1"/>
<dbReference type="PIRSF" id="PIRSF000445">
    <property type="entry name" value="4pyrrol_synth_GluRdtase"/>
    <property type="match status" value="1"/>
</dbReference>
<dbReference type="InterPro" id="IPR018214">
    <property type="entry name" value="GluRdtase_CS"/>
</dbReference>
<dbReference type="Gene3D" id="3.30.460.30">
    <property type="entry name" value="Glutamyl-tRNA reductase, N-terminal domain"/>
    <property type="match status" value="1"/>
</dbReference>
<dbReference type="SUPFAM" id="SSF69075">
    <property type="entry name" value="Glutamyl tRNA-reductase dimerization domain"/>
    <property type="match status" value="1"/>
</dbReference>
<dbReference type="EMBL" id="LKEV01000001">
    <property type="protein sequence ID" value="KQB87300.1"/>
    <property type="molecule type" value="Genomic_DNA"/>
</dbReference>
<dbReference type="GO" id="GO:0008883">
    <property type="term" value="F:glutamyl-tRNA reductase activity"/>
    <property type="evidence" value="ECO:0007669"/>
    <property type="project" value="UniProtKB-UniRule"/>
</dbReference>
<comment type="domain">
    <text evidence="8">Possesses an unusual extended V-shaped dimeric structure with each monomer consisting of three distinct domains arranged along a curved 'spinal' alpha-helix. The N-terminal catalytic domain specifically recognizes the glutamate moiety of the substrate. The second domain is the NADPH-binding domain, and the third C-terminal domain is responsible for dimerization.</text>
</comment>
<evidence type="ECO:0000256" key="6">
    <source>
        <dbReference type="ARBA" id="ARBA00023244"/>
    </source>
</evidence>
<feature type="domain" description="Tetrapyrrole biosynthesis glutamyl-tRNA reductase dimerisation" evidence="15">
    <location>
        <begin position="324"/>
        <end position="423"/>
    </location>
</feature>
<feature type="binding site" evidence="8 11">
    <location>
        <begin position="198"/>
        <end position="203"/>
    </location>
    <ligand>
        <name>NADP(+)</name>
        <dbReference type="ChEBI" id="CHEBI:58349"/>
    </ligand>
</feature>
<feature type="domain" description="Quinate/shikimate 5-dehydrogenase/glutamyl-tRNA reductase" evidence="16">
    <location>
        <begin position="188"/>
        <end position="311"/>
    </location>
</feature>
<accession>A0A0Q0ULN1</accession>
<feature type="active site" description="Nucleophile" evidence="8 9">
    <location>
        <position position="54"/>
    </location>
</feature>
<dbReference type="GO" id="GO:0019353">
    <property type="term" value="P:protoporphyrinogen IX biosynthetic process from glutamate"/>
    <property type="evidence" value="ECO:0007669"/>
    <property type="project" value="TreeGrafter"/>
</dbReference>
<feature type="site" description="Important for activity" evidence="8 12">
    <location>
        <position position="103"/>
    </location>
</feature>
<evidence type="ECO:0000256" key="9">
    <source>
        <dbReference type="PIRSR" id="PIRSR000445-1"/>
    </source>
</evidence>
<keyword evidence="6 8" id="KW-0627">Porphyrin biosynthesis</keyword>
<protein>
    <recommendedName>
        <fullName evidence="3 8">Glutamyl-tRNA reductase</fullName>
        <shortName evidence="8">GluTR</shortName>
        <ecNumber evidence="3 8">1.2.1.70</ecNumber>
    </recommendedName>
</protein>
<feature type="binding site" evidence="8 10">
    <location>
        <position position="113"/>
    </location>
    <ligand>
        <name>substrate</name>
    </ligand>
</feature>
<dbReference type="HAMAP" id="MF_00087">
    <property type="entry name" value="Glu_tRNA_reductase"/>
    <property type="match status" value="1"/>
</dbReference>
<evidence type="ECO:0000313" key="19">
    <source>
        <dbReference type="Proteomes" id="UP000050488"/>
    </source>
</evidence>
<evidence type="ECO:0000256" key="12">
    <source>
        <dbReference type="PIRSR" id="PIRSR000445-4"/>
    </source>
</evidence>
<dbReference type="PANTHER" id="PTHR43013">
    <property type="entry name" value="GLUTAMYL-TRNA REDUCTASE"/>
    <property type="match status" value="1"/>
</dbReference>
<dbReference type="PATRIC" id="fig|1544413.3.peg.358"/>
<dbReference type="InterPro" id="IPR036453">
    <property type="entry name" value="GluRdtase_dimer_dom_sf"/>
</dbReference>
<evidence type="ECO:0000259" key="16">
    <source>
        <dbReference type="Pfam" id="PF01488"/>
    </source>
</evidence>
<dbReference type="PANTHER" id="PTHR43013:SF1">
    <property type="entry name" value="GLUTAMYL-TRNA REDUCTASE"/>
    <property type="match status" value="1"/>
</dbReference>
<comment type="subunit">
    <text evidence="8">Homodimer.</text>
</comment>
<dbReference type="STRING" id="1544413.Clow_00355"/>
<dbReference type="InterPro" id="IPR036343">
    <property type="entry name" value="GluRdtase_N_sf"/>
</dbReference>
<evidence type="ECO:0000256" key="4">
    <source>
        <dbReference type="ARBA" id="ARBA00022857"/>
    </source>
</evidence>
<dbReference type="InterPro" id="IPR006151">
    <property type="entry name" value="Shikm_DH/Glu-tRNA_Rdtase"/>
</dbReference>
<dbReference type="NCBIfam" id="TIGR01035">
    <property type="entry name" value="hemA"/>
    <property type="match status" value="1"/>
</dbReference>
<name>A0A0Q0ULN1_9CORY</name>
<evidence type="ECO:0000256" key="1">
    <source>
        <dbReference type="ARBA" id="ARBA00005059"/>
    </source>
</evidence>
<dbReference type="UniPathway" id="UPA00251">
    <property type="reaction ID" value="UER00316"/>
</dbReference>
<dbReference type="Proteomes" id="UP000050488">
    <property type="component" value="Unassembled WGS sequence"/>
</dbReference>
<comment type="function">
    <text evidence="8">Catalyzes the NADPH-dependent reduction of glutamyl-tRNA(Glu) to glutamate 1-semialdehyde (GSA).</text>
</comment>
<organism evidence="18 19">
    <name type="scientific">Corynebacterium lowii</name>
    <dbReference type="NCBI Taxonomy" id="1544413"/>
    <lineage>
        <taxon>Bacteria</taxon>
        <taxon>Bacillati</taxon>
        <taxon>Actinomycetota</taxon>
        <taxon>Actinomycetes</taxon>
        <taxon>Mycobacteriales</taxon>
        <taxon>Corynebacteriaceae</taxon>
        <taxon>Corynebacterium</taxon>
    </lineage>
</organism>
<dbReference type="Pfam" id="PF00745">
    <property type="entry name" value="GlutR_dimer"/>
    <property type="match status" value="1"/>
</dbReference>
<evidence type="ECO:0000256" key="8">
    <source>
        <dbReference type="HAMAP-Rule" id="MF_00087"/>
    </source>
</evidence>
<evidence type="ECO:0000256" key="3">
    <source>
        <dbReference type="ARBA" id="ARBA00012970"/>
    </source>
</evidence>
<evidence type="ECO:0000256" key="7">
    <source>
        <dbReference type="ARBA" id="ARBA00047464"/>
    </source>
</evidence>
<dbReference type="Pfam" id="PF05201">
    <property type="entry name" value="GlutR_N"/>
    <property type="match status" value="1"/>
</dbReference>
<reference evidence="18 19" key="1">
    <citation type="submission" date="2015-10" db="EMBL/GenBank/DDBJ databases">
        <title>Corynebacteirum lowii and Corynebacterium oculi species nova, derived from human clinical disease and and emended description of Corynebacterium mastiditis.</title>
        <authorList>
            <person name="Bernard K."/>
            <person name="Pacheco A.L."/>
            <person name="Mcdougall C."/>
            <person name="Burtx T."/>
            <person name="Weibe D."/>
            <person name="Tyler S."/>
            <person name="Olson A.B."/>
            <person name="Cnockaert M."/>
            <person name="Eguchi H."/>
            <person name="Kuwahara T."/>
            <person name="Nakayama-Imaohji H."/>
            <person name="Boudewijins M."/>
            <person name="Van Hoecke F."/>
            <person name="Bernier A.-M."/>
            <person name="Vandamme P."/>
        </authorList>
    </citation>
    <scope>NUCLEOTIDE SEQUENCE [LARGE SCALE GENOMIC DNA]</scope>
    <source>
        <strain evidence="18 19">NML 130206</strain>
    </source>
</reference>
<feature type="binding site" evidence="8 10">
    <location>
        <position position="124"/>
    </location>
    <ligand>
        <name>substrate</name>
    </ligand>
</feature>
<dbReference type="InterPro" id="IPR036291">
    <property type="entry name" value="NAD(P)-bd_dom_sf"/>
</dbReference>
<dbReference type="EC" id="1.2.1.70" evidence="3 8"/>
<gene>
    <name evidence="8 18" type="primary">hemA</name>
    <name evidence="18" type="ORF">Clow_00355</name>
</gene>
<dbReference type="SUPFAM" id="SSF69742">
    <property type="entry name" value="Glutamyl tRNA-reductase catalytic, N-terminal domain"/>
    <property type="match status" value="1"/>
</dbReference>
<evidence type="ECO:0000259" key="17">
    <source>
        <dbReference type="Pfam" id="PF05201"/>
    </source>
</evidence>
<evidence type="ECO:0000256" key="14">
    <source>
        <dbReference type="SAM" id="MobiDB-lite"/>
    </source>
</evidence>
<evidence type="ECO:0000256" key="5">
    <source>
        <dbReference type="ARBA" id="ARBA00023002"/>
    </source>
</evidence>
<keyword evidence="5 8" id="KW-0560">Oxidoreductase</keyword>
<dbReference type="NCBIfam" id="NF000744">
    <property type="entry name" value="PRK00045.1-3"/>
    <property type="match status" value="1"/>
</dbReference>
<evidence type="ECO:0000256" key="10">
    <source>
        <dbReference type="PIRSR" id="PIRSR000445-2"/>
    </source>
</evidence>
<comment type="miscellaneous">
    <text evidence="8">During catalysis, the active site Cys acts as a nucleophile attacking the alpha-carbonyl group of tRNA-bound glutamate with the formation of a thioester intermediate between enzyme and glutamate, and the concomitant release of tRNA(Glu). The thioester intermediate is finally reduced by direct hydride transfer from NADPH, to form the product GSA.</text>
</comment>
<comment type="similarity">
    <text evidence="2 8 13">Belongs to the glutamyl-tRNA reductase family.</text>
</comment>
<dbReference type="PROSITE" id="PS00747">
    <property type="entry name" value="GLUTR"/>
    <property type="match status" value="1"/>
</dbReference>
<comment type="pathway">
    <text evidence="1 8 13">Porphyrin-containing compound metabolism; protoporphyrin-IX biosynthesis; 5-aminolevulinate from L-glutamyl-tRNA(Glu): step 1/2.</text>
</comment>
<evidence type="ECO:0000313" key="18">
    <source>
        <dbReference type="EMBL" id="KQB87300.1"/>
    </source>
</evidence>
<dbReference type="CDD" id="cd05213">
    <property type="entry name" value="NAD_bind_Glutamyl_tRNA_reduct"/>
    <property type="match status" value="1"/>
</dbReference>
<dbReference type="FunFam" id="3.30.460.30:FF:000001">
    <property type="entry name" value="Glutamyl-tRNA reductase"/>
    <property type="match status" value="1"/>
</dbReference>
<dbReference type="InterPro" id="IPR015896">
    <property type="entry name" value="4pyrrol_synth_GluRdtase_dimer"/>
</dbReference>
<dbReference type="Pfam" id="PF01488">
    <property type="entry name" value="Shikimate_DH"/>
    <property type="match status" value="1"/>
</dbReference>
<evidence type="ECO:0000259" key="15">
    <source>
        <dbReference type="Pfam" id="PF00745"/>
    </source>
</evidence>
<feature type="region of interest" description="Disordered" evidence="14">
    <location>
        <begin position="442"/>
        <end position="481"/>
    </location>
</feature>
<dbReference type="InterPro" id="IPR000343">
    <property type="entry name" value="4pyrrol_synth_GluRdtase"/>
</dbReference>
<dbReference type="Gene3D" id="3.40.50.720">
    <property type="entry name" value="NAD(P)-binding Rossmann-like Domain"/>
    <property type="match status" value="1"/>
</dbReference>
<dbReference type="SUPFAM" id="SSF51735">
    <property type="entry name" value="NAD(P)-binding Rossmann-fold domains"/>
    <property type="match status" value="1"/>
</dbReference>
<feature type="domain" description="Glutamyl-tRNA reductase N-terminal" evidence="17">
    <location>
        <begin position="10"/>
        <end position="160"/>
    </location>
</feature>
<comment type="caution">
    <text evidence="18">The sequence shown here is derived from an EMBL/GenBank/DDBJ whole genome shotgun (WGS) entry which is preliminary data.</text>
</comment>
<dbReference type="GO" id="GO:0050661">
    <property type="term" value="F:NADP binding"/>
    <property type="evidence" value="ECO:0007669"/>
    <property type="project" value="InterPro"/>
</dbReference>
<evidence type="ECO:0000256" key="11">
    <source>
        <dbReference type="PIRSR" id="PIRSR000445-3"/>
    </source>
</evidence>
<evidence type="ECO:0000256" key="13">
    <source>
        <dbReference type="RuleBase" id="RU000584"/>
    </source>
</evidence>
<sequence>MSGKVSVLVVGMSHRSAPVALLEKLSMDDAVRNEATSLLVERPALSEAMIVSTCNRLEVYAVAKGFHPGVHDVVSVLHEVSGVDIDTLRGYLYVRYADAAAEHMMAVAAGLDSMVVGEQQIIGQVRGAYQEATDKGTVGPLLHSLTQAALHAGKRVHTETGIDDEGASMVTLAVESALEAQDLSGEKPLRGHEALVLGAGAMASLAATHLGKLGVETLILANRTRSRAERLADHARQAGVNAEVIDFEQRREVLDRVDLVVSATGADYFTVTPGDVGKRPLTLIDLSLPRDIDPEIAQQPGMNLVNIESLHQHEGRSASEVEQQARGIVEEELNHFTSEQRVRDVVPAVTALRRHATQLANAELERLRGRVPDMDEADFEEAARTVRRLVDKLLHAPTVRVKELAMTSGVVSYESALQELFNLNPLPSRSVSLPASDLPNSDFTGKGFTGGGSLAGDSLVGDEPVSDSPVSDAPERDPQQN</sequence>
<comment type="catalytic activity">
    <reaction evidence="7 8 13">
        <text>(S)-4-amino-5-oxopentanoate + tRNA(Glu) + NADP(+) = L-glutamyl-tRNA(Glu) + NADPH + H(+)</text>
        <dbReference type="Rhea" id="RHEA:12344"/>
        <dbReference type="Rhea" id="RHEA-COMP:9663"/>
        <dbReference type="Rhea" id="RHEA-COMP:9680"/>
        <dbReference type="ChEBI" id="CHEBI:15378"/>
        <dbReference type="ChEBI" id="CHEBI:57501"/>
        <dbReference type="ChEBI" id="CHEBI:57783"/>
        <dbReference type="ChEBI" id="CHEBI:58349"/>
        <dbReference type="ChEBI" id="CHEBI:78442"/>
        <dbReference type="ChEBI" id="CHEBI:78520"/>
        <dbReference type="EC" id="1.2.1.70"/>
    </reaction>
</comment>
<feature type="binding site" evidence="8 10">
    <location>
        <begin position="53"/>
        <end position="56"/>
    </location>
    <ligand>
        <name>substrate</name>
    </ligand>
</feature>
<keyword evidence="4 8" id="KW-0521">NADP</keyword>
<keyword evidence="19" id="KW-1185">Reference proteome</keyword>
<dbReference type="InterPro" id="IPR015895">
    <property type="entry name" value="4pyrrol_synth_GluRdtase_N"/>
</dbReference>
<proteinExistence type="inferred from homology"/>
<evidence type="ECO:0000256" key="2">
    <source>
        <dbReference type="ARBA" id="ARBA00005916"/>
    </source>
</evidence>